<evidence type="ECO:0000313" key="1">
    <source>
        <dbReference type="EMBL" id="CAG8504110.1"/>
    </source>
</evidence>
<comment type="caution">
    <text evidence="1">The sequence shown here is derived from an EMBL/GenBank/DDBJ whole genome shotgun (WGS) entry which is preliminary data.</text>
</comment>
<name>A0ACA9L3K2_9GLOM</name>
<dbReference type="Proteomes" id="UP000789860">
    <property type="component" value="Unassembled WGS sequence"/>
</dbReference>
<protein>
    <submittedName>
        <fullName evidence="1">9970_t:CDS:1</fullName>
    </submittedName>
</protein>
<accession>A0ACA9L3K2</accession>
<keyword evidence="2" id="KW-1185">Reference proteome</keyword>
<gene>
    <name evidence="1" type="ORF">SCALOS_LOCUS3375</name>
</gene>
<evidence type="ECO:0000313" key="2">
    <source>
        <dbReference type="Proteomes" id="UP000789860"/>
    </source>
</evidence>
<proteinExistence type="predicted"/>
<sequence>MSFRSVSEITKDMIFELFKIGHSPSSTYYTYFERMQLQFENDEEILADRSICPHKNDFYYLHQKYRAQTIGPQNGKDMFNHLINEVAEFNDSKKGDAWVQPYIAPTKDNPGQPFILIIVTNLMKRCHTLPQASELIYMDTTAGLDILNTPLTVLSTSTPVGGLPLATILTSDEKTDTLMKALNILKNEMPSATFGRCGSEIGPQVIITDDCKAERIALRYTWKQATLLLYDRIILIEHIKKLVFAKTEAILNTEYTNLITNPICLKYSNFRSHFKICWNRRQEWAIAFRQQLPIRNNNTNNFAEAGIRIIKDIIFQQLLAIAHNRLDSFIALHFKLSGWQIGCKEDIEIVNLDSILFKHRSSKDHNLWYLIDMRLGTCECSPTGMPCKHQALVAKHYRICGLNQIPTMSVNTWHYYAYLALGEKNQSLSFYADLHQAQFEKEDYIPLKQNENYNNDISNNENSSSNEIDNYDISNYDDTDNGNSSIEDEDKDTIINDDLAAEDDRNNDSESAISELRWFCHDMENLLKENDPTLNNSVHKFVKIYKQHHSKKDAYVHPAVASFLQSCNWDAGQVYGNKYHVGGKRIHVQVTASSRRKGSNRGLRIMHQGRLRKSRRKLVNNTEEQELDRFVIPA</sequence>
<organism evidence="1 2">
    <name type="scientific">Scutellospora calospora</name>
    <dbReference type="NCBI Taxonomy" id="85575"/>
    <lineage>
        <taxon>Eukaryota</taxon>
        <taxon>Fungi</taxon>
        <taxon>Fungi incertae sedis</taxon>
        <taxon>Mucoromycota</taxon>
        <taxon>Glomeromycotina</taxon>
        <taxon>Glomeromycetes</taxon>
        <taxon>Diversisporales</taxon>
        <taxon>Gigasporaceae</taxon>
        <taxon>Scutellospora</taxon>
    </lineage>
</organism>
<reference evidence="1" key="1">
    <citation type="submission" date="2021-06" db="EMBL/GenBank/DDBJ databases">
        <authorList>
            <person name="Kallberg Y."/>
            <person name="Tangrot J."/>
            <person name="Rosling A."/>
        </authorList>
    </citation>
    <scope>NUCLEOTIDE SEQUENCE</scope>
    <source>
        <strain evidence="1">AU212A</strain>
    </source>
</reference>
<dbReference type="EMBL" id="CAJVPM010003644">
    <property type="protein sequence ID" value="CAG8504110.1"/>
    <property type="molecule type" value="Genomic_DNA"/>
</dbReference>